<dbReference type="eggNOG" id="COG1143">
    <property type="taxonomic scope" value="Bacteria"/>
</dbReference>
<keyword evidence="3 12" id="KW-0874">Quinone</keyword>
<comment type="catalytic activity">
    <reaction evidence="12">
        <text>a quinone + NADH + 5 H(+)(in) = a quinol + NAD(+) + 4 H(+)(out)</text>
        <dbReference type="Rhea" id="RHEA:57888"/>
        <dbReference type="ChEBI" id="CHEBI:15378"/>
        <dbReference type="ChEBI" id="CHEBI:24646"/>
        <dbReference type="ChEBI" id="CHEBI:57540"/>
        <dbReference type="ChEBI" id="CHEBI:57945"/>
        <dbReference type="ChEBI" id="CHEBI:132124"/>
    </reaction>
</comment>
<dbReference type="PANTHER" id="PTHR10849:SF24">
    <property type="entry name" value="NADH-QUINONE OXIDOREDUCTASE SUBUNIT I 2"/>
    <property type="match status" value="1"/>
</dbReference>
<dbReference type="InterPro" id="IPR010226">
    <property type="entry name" value="NADH_quinone_OxRdtase_chainI"/>
</dbReference>
<dbReference type="PROSITE" id="PS51379">
    <property type="entry name" value="4FE4S_FER_2"/>
    <property type="match status" value="2"/>
</dbReference>
<feature type="binding site" evidence="12">
    <location>
        <position position="132"/>
    </location>
    <ligand>
        <name>[4Fe-4S] cluster</name>
        <dbReference type="ChEBI" id="CHEBI:49883"/>
        <label>1</label>
    </ligand>
</feature>
<dbReference type="SUPFAM" id="SSF54862">
    <property type="entry name" value="4Fe-4S ferredoxins"/>
    <property type="match status" value="1"/>
</dbReference>
<keyword evidence="16" id="KW-1185">Reference proteome</keyword>
<keyword evidence="10 12" id="KW-0830">Ubiquinone</keyword>
<comment type="cofactor">
    <cofactor evidence="12">
        <name>[4Fe-4S] cluster</name>
        <dbReference type="ChEBI" id="CHEBI:49883"/>
    </cofactor>
    <text evidence="12">Binds 2 [4Fe-4S] clusters per subunit.</text>
</comment>
<dbReference type="AlphaFoldDB" id="A0A0A0JAK7"/>
<evidence type="ECO:0000256" key="3">
    <source>
        <dbReference type="ARBA" id="ARBA00022719"/>
    </source>
</evidence>
<dbReference type="PANTHER" id="PTHR10849">
    <property type="entry name" value="NADH DEHYDROGENASE UBIQUINONE IRON-SULFUR PROTEIN 8, MITOCHONDRIAL"/>
    <property type="match status" value="1"/>
</dbReference>
<keyword evidence="8 12" id="KW-0411">Iron-sulfur</keyword>
<keyword evidence="5" id="KW-0677">Repeat</keyword>
<evidence type="ECO:0000259" key="14">
    <source>
        <dbReference type="PROSITE" id="PS51379"/>
    </source>
</evidence>
<dbReference type="Pfam" id="PF00037">
    <property type="entry name" value="Fer4"/>
    <property type="match status" value="1"/>
</dbReference>
<evidence type="ECO:0000256" key="10">
    <source>
        <dbReference type="ARBA" id="ARBA00023075"/>
    </source>
</evidence>
<dbReference type="GO" id="GO:0005506">
    <property type="term" value="F:iron ion binding"/>
    <property type="evidence" value="ECO:0007669"/>
    <property type="project" value="UniProtKB-UniRule"/>
</dbReference>
<feature type="binding site" evidence="12">
    <location>
        <position position="125"/>
    </location>
    <ligand>
        <name>[4Fe-4S] cluster</name>
        <dbReference type="ChEBI" id="CHEBI:49883"/>
        <label>2</label>
    </ligand>
</feature>
<name>A0A0A0JAK7_9MICO</name>
<feature type="binding site" evidence="12">
    <location>
        <position position="73"/>
    </location>
    <ligand>
        <name>[4Fe-4S] cluster</name>
        <dbReference type="ChEBI" id="CHEBI:49883"/>
        <label>1</label>
    </ligand>
</feature>
<dbReference type="Gene3D" id="3.30.70.3270">
    <property type="match status" value="1"/>
</dbReference>
<dbReference type="GO" id="GO:0051539">
    <property type="term" value="F:4 iron, 4 sulfur cluster binding"/>
    <property type="evidence" value="ECO:0007669"/>
    <property type="project" value="UniProtKB-KW"/>
</dbReference>
<evidence type="ECO:0000256" key="6">
    <source>
        <dbReference type="ARBA" id="ARBA00022967"/>
    </source>
</evidence>
<comment type="subcellular location">
    <subcellularLocation>
        <location evidence="12">Cell membrane</location>
        <topology evidence="12">Peripheral membrane protein</topology>
    </subcellularLocation>
</comment>
<comment type="caution">
    <text evidence="15">The sequence shown here is derived from an EMBL/GenBank/DDBJ whole genome shotgun (WGS) entry which is preliminary data.</text>
</comment>
<comment type="function">
    <text evidence="12">NDH-1 shuttles electrons from NADH, via FMN and iron-sulfur (Fe-S) centers, to quinones in the respiratory chain. The immediate electron acceptor for the enzyme in this species is believed to be ubiquinone. Couples the redox reaction to proton translocation (for every two electrons transferred, four hydrogen ions are translocated across the cytoplasmic membrane), and thus conserves the redox energy in a proton gradient.</text>
</comment>
<dbReference type="OrthoDB" id="9808559at2"/>
<evidence type="ECO:0000256" key="9">
    <source>
        <dbReference type="ARBA" id="ARBA00023027"/>
    </source>
</evidence>
<keyword evidence="4 12" id="KW-0479">Metal-binding</keyword>
<feature type="compositionally biased region" description="Polar residues" evidence="13">
    <location>
        <begin position="9"/>
        <end position="23"/>
    </location>
</feature>
<dbReference type="EMBL" id="AVPJ01000003">
    <property type="protein sequence ID" value="KGN33844.1"/>
    <property type="molecule type" value="Genomic_DNA"/>
</dbReference>
<dbReference type="GO" id="GO:0005886">
    <property type="term" value="C:plasma membrane"/>
    <property type="evidence" value="ECO:0007669"/>
    <property type="project" value="UniProtKB-SubCell"/>
</dbReference>
<dbReference type="PROSITE" id="PS00198">
    <property type="entry name" value="4FE4S_FER_1"/>
    <property type="match status" value="1"/>
</dbReference>
<proteinExistence type="inferred from homology"/>
<feature type="binding site" evidence="12">
    <location>
        <position position="79"/>
    </location>
    <ligand>
        <name>[4Fe-4S] cluster</name>
        <dbReference type="ChEBI" id="CHEBI:49883"/>
        <label>1</label>
    </ligand>
</feature>
<accession>A0A0A0JAK7</accession>
<keyword evidence="11 12" id="KW-0472">Membrane</keyword>
<dbReference type="HAMAP" id="MF_01351">
    <property type="entry name" value="NDH1_NuoI"/>
    <property type="match status" value="1"/>
</dbReference>
<sequence length="213" mass="23218">MSGAKSNAKGGQQKPSPSGSKASTKGLLPGILKGLATTAKTATKKAHTHEYPDVAPDLPPRSRGVIALLEENCTSCMLCARECPDWCIYIDSHKETIPATTEGGRDRQRNVLDNFSIDFSLCMYCGICIEVCPFDALFWSPQFEYAETDIRDLLHDKERLGGWMETVPPPPALDERSAEPAEVTAANKPARPTRAAREPREPREPRPAAGPDA</sequence>
<keyword evidence="6 12" id="KW-1278">Translocase</keyword>
<evidence type="ECO:0000256" key="4">
    <source>
        <dbReference type="ARBA" id="ARBA00022723"/>
    </source>
</evidence>
<gene>
    <name evidence="12" type="primary">nuoI</name>
    <name evidence="15" type="ORF">N802_08580</name>
</gene>
<keyword evidence="9 12" id="KW-0520">NAD</keyword>
<keyword evidence="2 12" id="KW-0004">4Fe-4S</keyword>
<comment type="similarity">
    <text evidence="12">Belongs to the complex I 23 kDa subunit family.</text>
</comment>
<dbReference type="Proteomes" id="UP000030002">
    <property type="component" value="Unassembled WGS sequence"/>
</dbReference>
<feature type="region of interest" description="Disordered" evidence="13">
    <location>
        <begin position="164"/>
        <end position="213"/>
    </location>
</feature>
<evidence type="ECO:0000256" key="2">
    <source>
        <dbReference type="ARBA" id="ARBA00022485"/>
    </source>
</evidence>
<evidence type="ECO:0000313" key="15">
    <source>
        <dbReference type="EMBL" id="KGN33844.1"/>
    </source>
</evidence>
<keyword evidence="7 12" id="KW-0408">Iron</keyword>
<organism evidence="15 16">
    <name type="scientific">Knoellia sinensis KCTC 19936</name>
    <dbReference type="NCBI Taxonomy" id="1385520"/>
    <lineage>
        <taxon>Bacteria</taxon>
        <taxon>Bacillati</taxon>
        <taxon>Actinomycetota</taxon>
        <taxon>Actinomycetes</taxon>
        <taxon>Micrococcales</taxon>
        <taxon>Intrasporangiaceae</taxon>
        <taxon>Knoellia</taxon>
    </lineage>
</organism>
<evidence type="ECO:0000313" key="16">
    <source>
        <dbReference type="Proteomes" id="UP000030002"/>
    </source>
</evidence>
<evidence type="ECO:0000256" key="12">
    <source>
        <dbReference type="HAMAP-Rule" id="MF_01351"/>
    </source>
</evidence>
<evidence type="ECO:0000256" key="5">
    <source>
        <dbReference type="ARBA" id="ARBA00022737"/>
    </source>
</evidence>
<evidence type="ECO:0000256" key="11">
    <source>
        <dbReference type="ARBA" id="ARBA00023136"/>
    </source>
</evidence>
<reference evidence="15 16" key="1">
    <citation type="submission" date="2013-08" db="EMBL/GenBank/DDBJ databases">
        <title>The genome sequence of Knoellia sinensis.</title>
        <authorList>
            <person name="Zhu W."/>
            <person name="Wang G."/>
        </authorList>
    </citation>
    <scope>NUCLEOTIDE SEQUENCE [LARGE SCALE GENOMIC DNA]</scope>
    <source>
        <strain evidence="15 16">KCTC 19936</strain>
    </source>
</reference>
<evidence type="ECO:0000256" key="13">
    <source>
        <dbReference type="SAM" id="MobiDB-lite"/>
    </source>
</evidence>
<feature type="binding site" evidence="12">
    <location>
        <position position="83"/>
    </location>
    <ligand>
        <name>[4Fe-4S] cluster</name>
        <dbReference type="ChEBI" id="CHEBI:49883"/>
        <label>2</label>
    </ligand>
</feature>
<keyword evidence="1 12" id="KW-1003">Cell membrane</keyword>
<feature type="binding site" evidence="12">
    <location>
        <position position="122"/>
    </location>
    <ligand>
        <name>[4Fe-4S] cluster</name>
        <dbReference type="ChEBI" id="CHEBI:49883"/>
        <label>2</label>
    </ligand>
</feature>
<comment type="subunit">
    <text evidence="12">NDH-1 is composed of 14 different subunits. Subunits NuoA, H, J, K, L, M, N constitute the membrane sector of the complex.</text>
</comment>
<dbReference type="Pfam" id="PF12800">
    <property type="entry name" value="Fer4_4"/>
    <property type="match status" value="1"/>
</dbReference>
<protein>
    <recommendedName>
        <fullName evidence="12">NADH-quinone oxidoreductase subunit I</fullName>
        <ecNumber evidence="12">7.1.1.-</ecNumber>
    </recommendedName>
    <alternativeName>
        <fullName evidence="12">NADH dehydrogenase I subunit I</fullName>
    </alternativeName>
    <alternativeName>
        <fullName evidence="12">NDH-1 subunit I</fullName>
    </alternativeName>
</protein>
<feature type="region of interest" description="Disordered" evidence="13">
    <location>
        <begin position="1"/>
        <end position="27"/>
    </location>
</feature>
<feature type="binding site" evidence="12">
    <location>
        <position position="128"/>
    </location>
    <ligand>
        <name>[4Fe-4S] cluster</name>
        <dbReference type="ChEBI" id="CHEBI:49883"/>
        <label>2</label>
    </ligand>
</feature>
<dbReference type="GO" id="GO:0048038">
    <property type="term" value="F:quinone binding"/>
    <property type="evidence" value="ECO:0007669"/>
    <property type="project" value="UniProtKB-KW"/>
</dbReference>
<dbReference type="InterPro" id="IPR017896">
    <property type="entry name" value="4Fe4S_Fe-S-bd"/>
</dbReference>
<feature type="domain" description="4Fe-4S ferredoxin-type" evidence="14">
    <location>
        <begin position="64"/>
        <end position="93"/>
    </location>
</feature>
<dbReference type="EC" id="7.1.1.-" evidence="12"/>
<dbReference type="RefSeq" id="WP_084071901.1">
    <property type="nucleotide sequence ID" value="NZ_AVPJ01000003.1"/>
</dbReference>
<feature type="binding site" evidence="12">
    <location>
        <position position="76"/>
    </location>
    <ligand>
        <name>[4Fe-4S] cluster</name>
        <dbReference type="ChEBI" id="CHEBI:49883"/>
        <label>1</label>
    </ligand>
</feature>
<evidence type="ECO:0000256" key="8">
    <source>
        <dbReference type="ARBA" id="ARBA00023014"/>
    </source>
</evidence>
<dbReference type="STRING" id="1385520.N802_08580"/>
<dbReference type="InterPro" id="IPR017900">
    <property type="entry name" value="4Fe4S_Fe_S_CS"/>
</dbReference>
<feature type="domain" description="4Fe-4S ferredoxin-type" evidence="14">
    <location>
        <begin position="113"/>
        <end position="142"/>
    </location>
</feature>
<evidence type="ECO:0000256" key="1">
    <source>
        <dbReference type="ARBA" id="ARBA00022475"/>
    </source>
</evidence>
<feature type="compositionally biased region" description="Basic and acidic residues" evidence="13">
    <location>
        <begin position="195"/>
        <end position="206"/>
    </location>
</feature>
<dbReference type="GO" id="GO:0050136">
    <property type="term" value="F:NADH dehydrogenase (quinone) (non-electrogenic) activity"/>
    <property type="evidence" value="ECO:0007669"/>
    <property type="project" value="UniProtKB-UniRule"/>
</dbReference>
<evidence type="ECO:0000256" key="7">
    <source>
        <dbReference type="ARBA" id="ARBA00023004"/>
    </source>
</evidence>